<dbReference type="InterPro" id="IPR018632">
    <property type="entry name" value="AAA-associated_dom_C"/>
</dbReference>
<dbReference type="Pfam" id="PF09821">
    <property type="entry name" value="AAA_assoc_C"/>
    <property type="match status" value="1"/>
</dbReference>
<dbReference type="PROSITE" id="PS50893">
    <property type="entry name" value="ABC_TRANSPORTER_2"/>
    <property type="match status" value="1"/>
</dbReference>
<keyword evidence="4" id="KW-0547">Nucleotide-binding</keyword>
<dbReference type="InterPro" id="IPR003439">
    <property type="entry name" value="ABC_transporter-like_ATP-bd"/>
</dbReference>
<comment type="caution">
    <text evidence="7">The sequence shown here is derived from an EMBL/GenBank/DDBJ whole genome shotgun (WGS) entry which is preliminary data.</text>
</comment>
<dbReference type="CDD" id="cd03293">
    <property type="entry name" value="ABC_NrtD_SsuB_transporters"/>
    <property type="match status" value="1"/>
</dbReference>
<keyword evidence="5 7" id="KW-0067">ATP-binding</keyword>
<evidence type="ECO:0000313" key="8">
    <source>
        <dbReference type="Proteomes" id="UP000830835"/>
    </source>
</evidence>
<dbReference type="SMART" id="SM00382">
    <property type="entry name" value="AAA"/>
    <property type="match status" value="1"/>
</dbReference>
<evidence type="ECO:0000256" key="1">
    <source>
        <dbReference type="ARBA" id="ARBA00004417"/>
    </source>
</evidence>
<dbReference type="InterPro" id="IPR027417">
    <property type="entry name" value="P-loop_NTPase"/>
</dbReference>
<dbReference type="Proteomes" id="UP000830835">
    <property type="component" value="Unassembled WGS sequence"/>
</dbReference>
<sequence length="458" mass="50759">MHLNSVRPLIQVEDVHKRFPLPEGKGEFTVLSQISLEVRSGEVLALLGRSGSGKSTLLRIMAGLIPPSQGQVFSSGKLLRGANPDVAMVFQSFALLPWLTVQENVELGLQAQGIPREVRRQRALKAIDLVGLDGFESAYPKELSGGMKQRVGFARAFVLEPKVLFMDEPFSALDVLTAENLRGEIDDLWNAQSFPSQSILIVTHNIEEAVFLADRVVILGANPGRVRGEVKIDLPRPHDRADPRFKSLVEYIYTIMTNPEIEVTGEVAVPAPVAAAQKILSPYARPLPYARVGGISGLLELVVEQPEGRVDIAALAERIRLAVDDLLPILDAAVLLGFAQISEGEVHLTDIGRDFATTTILRSKDLFRQQLLERVPVFKSILQTLEEKRSRSMRGEFFLDLWDEHFPHAEAERQFATAIDWGRYAELFEYDAFEERLYLPEPADTAAAAVASAAETEY</sequence>
<dbReference type="RefSeq" id="WP_244349433.1">
    <property type="nucleotide sequence ID" value="NZ_JAFIRA010000007.1"/>
</dbReference>
<comment type="subcellular location">
    <subcellularLocation>
        <location evidence="1">Cell inner membrane</location>
        <topology evidence="1">Peripheral membrane protein</topology>
    </subcellularLocation>
</comment>
<accession>A0ABT0C8V5</accession>
<dbReference type="Gene3D" id="3.40.50.300">
    <property type="entry name" value="P-loop containing nucleotide triphosphate hydrolases"/>
    <property type="match status" value="1"/>
</dbReference>
<keyword evidence="3" id="KW-0813">Transport</keyword>
<gene>
    <name evidence="7" type="ORF">JX360_04680</name>
</gene>
<feature type="domain" description="ABC transporter" evidence="6">
    <location>
        <begin position="10"/>
        <end position="246"/>
    </location>
</feature>
<evidence type="ECO:0000256" key="5">
    <source>
        <dbReference type="ARBA" id="ARBA00022840"/>
    </source>
</evidence>
<name>A0ABT0C8V5_THEVL</name>
<dbReference type="SUPFAM" id="SSF52540">
    <property type="entry name" value="P-loop containing nucleoside triphosphate hydrolases"/>
    <property type="match status" value="1"/>
</dbReference>
<dbReference type="InterPro" id="IPR017871">
    <property type="entry name" value="ABC_transporter-like_CS"/>
</dbReference>
<proteinExistence type="inferred from homology"/>
<keyword evidence="8" id="KW-1185">Reference proteome</keyword>
<comment type="similarity">
    <text evidence="2">Belongs to the ABC transporter superfamily. Nitrate/nitrite/cyanate uptake transporter (NitT) (TC 3.A.1.16) family.</text>
</comment>
<dbReference type="InterPro" id="IPR003593">
    <property type="entry name" value="AAA+_ATPase"/>
</dbReference>
<dbReference type="GO" id="GO:0005524">
    <property type="term" value="F:ATP binding"/>
    <property type="evidence" value="ECO:0007669"/>
    <property type="project" value="UniProtKB-KW"/>
</dbReference>
<dbReference type="PROSITE" id="PS00211">
    <property type="entry name" value="ABC_TRANSPORTER_1"/>
    <property type="match status" value="1"/>
</dbReference>
<dbReference type="EMBL" id="JAFIRA010000007">
    <property type="protein sequence ID" value="MCJ2542205.1"/>
    <property type="molecule type" value="Genomic_DNA"/>
</dbReference>
<evidence type="ECO:0000313" key="7">
    <source>
        <dbReference type="EMBL" id="MCJ2542205.1"/>
    </source>
</evidence>
<dbReference type="PANTHER" id="PTHR42788:SF13">
    <property type="entry name" value="ALIPHATIC SULFONATES IMPORT ATP-BINDING PROTEIN SSUB"/>
    <property type="match status" value="1"/>
</dbReference>
<dbReference type="Pfam" id="PF00005">
    <property type="entry name" value="ABC_tran"/>
    <property type="match status" value="1"/>
</dbReference>
<protein>
    <submittedName>
        <fullName evidence="7">Nitrate/sulfonate/bicarbonate ABC transporter ATP-binding protein</fullName>
    </submittedName>
</protein>
<dbReference type="PANTHER" id="PTHR42788">
    <property type="entry name" value="TAURINE IMPORT ATP-BINDING PROTEIN-RELATED"/>
    <property type="match status" value="1"/>
</dbReference>
<evidence type="ECO:0000256" key="4">
    <source>
        <dbReference type="ARBA" id="ARBA00022741"/>
    </source>
</evidence>
<dbReference type="InterPro" id="IPR050166">
    <property type="entry name" value="ABC_transporter_ATP-bind"/>
</dbReference>
<evidence type="ECO:0000256" key="3">
    <source>
        <dbReference type="ARBA" id="ARBA00022448"/>
    </source>
</evidence>
<organism evidence="7 8">
    <name type="scientific">Thermostichus vulcanus str. 'Rupite'</name>
    <dbReference type="NCBI Taxonomy" id="2813851"/>
    <lineage>
        <taxon>Bacteria</taxon>
        <taxon>Bacillati</taxon>
        <taxon>Cyanobacteriota</taxon>
        <taxon>Cyanophyceae</taxon>
        <taxon>Thermostichales</taxon>
        <taxon>Thermostichaceae</taxon>
        <taxon>Thermostichus</taxon>
    </lineage>
</organism>
<evidence type="ECO:0000259" key="6">
    <source>
        <dbReference type="PROSITE" id="PS50893"/>
    </source>
</evidence>
<evidence type="ECO:0000256" key="2">
    <source>
        <dbReference type="ARBA" id="ARBA00009440"/>
    </source>
</evidence>
<reference evidence="7" key="1">
    <citation type="submission" date="2021-02" db="EMBL/GenBank/DDBJ databases">
        <title>The CRISPR/cas machinery reduction and long-range gene transfer in the hot spring cyanobacterium Synechococcus.</title>
        <authorList>
            <person name="Dvorak P."/>
            <person name="Jahodarova E."/>
            <person name="Hasler P."/>
            <person name="Poulickova A."/>
        </authorList>
    </citation>
    <scope>NUCLEOTIDE SEQUENCE</scope>
    <source>
        <strain evidence="7">Rupite</strain>
    </source>
</reference>